<dbReference type="EMBL" id="JAZHXJ010001465">
    <property type="protein sequence ID" value="KAL1844783.1"/>
    <property type="molecule type" value="Genomic_DNA"/>
</dbReference>
<evidence type="ECO:0000259" key="3">
    <source>
        <dbReference type="Pfam" id="PF22725"/>
    </source>
</evidence>
<dbReference type="Gene3D" id="3.40.50.720">
    <property type="entry name" value="NAD(P)-binding Rossmann-like Domain"/>
    <property type="match status" value="1"/>
</dbReference>
<keyword evidence="5" id="KW-1185">Reference proteome</keyword>
<comment type="similarity">
    <text evidence="1">Belongs to the Gfo/Idh/MocA family.</text>
</comment>
<evidence type="ECO:0000256" key="1">
    <source>
        <dbReference type="ARBA" id="ARBA00010928"/>
    </source>
</evidence>
<dbReference type="SUPFAM" id="SSF55347">
    <property type="entry name" value="Glyceraldehyde-3-phosphate dehydrogenase-like, C-terminal domain"/>
    <property type="match status" value="1"/>
</dbReference>
<gene>
    <name evidence="4" type="ORF">VTK73DRAFT_1800</name>
</gene>
<feature type="domain" description="Gfo/Idh/MocA-like oxidoreductase N-terminal" evidence="2">
    <location>
        <begin position="7"/>
        <end position="121"/>
    </location>
</feature>
<name>A0ABR3VSY0_9PEZI</name>
<reference evidence="4 5" key="1">
    <citation type="journal article" date="2024" name="Commun. Biol.">
        <title>Comparative genomic analysis of thermophilic fungi reveals convergent evolutionary adaptations and gene losses.</title>
        <authorList>
            <person name="Steindorff A.S."/>
            <person name="Aguilar-Pontes M.V."/>
            <person name="Robinson A.J."/>
            <person name="Andreopoulos B."/>
            <person name="LaButti K."/>
            <person name="Kuo A."/>
            <person name="Mondo S."/>
            <person name="Riley R."/>
            <person name="Otillar R."/>
            <person name="Haridas S."/>
            <person name="Lipzen A."/>
            <person name="Grimwood J."/>
            <person name="Schmutz J."/>
            <person name="Clum A."/>
            <person name="Reid I.D."/>
            <person name="Moisan M.C."/>
            <person name="Butler G."/>
            <person name="Nguyen T.T.M."/>
            <person name="Dewar K."/>
            <person name="Conant G."/>
            <person name="Drula E."/>
            <person name="Henrissat B."/>
            <person name="Hansel C."/>
            <person name="Singer S."/>
            <person name="Hutchinson M.I."/>
            <person name="de Vries R.P."/>
            <person name="Natvig D.O."/>
            <person name="Powell A.J."/>
            <person name="Tsang A."/>
            <person name="Grigoriev I.V."/>
        </authorList>
    </citation>
    <scope>NUCLEOTIDE SEQUENCE [LARGE SCALE GENOMIC DNA]</scope>
    <source>
        <strain evidence="4 5">ATCC 24622</strain>
    </source>
</reference>
<dbReference type="PANTHER" id="PTHR42840:SF10">
    <property type="entry name" value="BINDING ROSSMANN FOLD OXIDOREDUCTASE, PUTATIVE-RELATED"/>
    <property type="match status" value="1"/>
</dbReference>
<proteinExistence type="inferred from homology"/>
<sequence>MTAKTRVKVALFGLGRLGVIRARILAFHQPRIELVAVCDTKPGTGEWAAANLPDTVQYFSDPQECLRKSGADAVHICTATATHAPLILQAFDLDLHVVCEKPISVDVATTAEVIEKAASKPHLKFLVPFTRRYDKSYRTAKAMIDEGELGTIHAIETTCLDQQDPNAFFVTFSALSGGIFVDVGIHTIDVGRYLLDVKSGLKNPKKQVNRVVAMGHNAVYGDLAKYGDCDNGWGLVEFANGKILTTYLGRTLTNGFEDTTRICGTKGHTIVTGTSNVEIRDQHGIRTRSVPDAFTFFDPTFFSDLAEFADAVLDNKPFTCNPEDAFKAIRICAALQHSFRTGLPVYFDDEGNPILEPSKANGH</sequence>
<evidence type="ECO:0000313" key="4">
    <source>
        <dbReference type="EMBL" id="KAL1844783.1"/>
    </source>
</evidence>
<dbReference type="InterPro" id="IPR055170">
    <property type="entry name" value="GFO_IDH_MocA-like_dom"/>
</dbReference>
<dbReference type="Proteomes" id="UP001586593">
    <property type="component" value="Unassembled WGS sequence"/>
</dbReference>
<dbReference type="PANTHER" id="PTHR42840">
    <property type="entry name" value="NAD(P)-BINDING ROSSMANN-FOLD SUPERFAMILY PROTEIN-RELATED"/>
    <property type="match status" value="1"/>
</dbReference>
<dbReference type="InterPro" id="IPR036291">
    <property type="entry name" value="NAD(P)-bd_dom_sf"/>
</dbReference>
<evidence type="ECO:0000259" key="2">
    <source>
        <dbReference type="Pfam" id="PF01408"/>
    </source>
</evidence>
<dbReference type="Pfam" id="PF22725">
    <property type="entry name" value="GFO_IDH_MocA_C3"/>
    <property type="match status" value="1"/>
</dbReference>
<evidence type="ECO:0008006" key="6">
    <source>
        <dbReference type="Google" id="ProtNLM"/>
    </source>
</evidence>
<dbReference type="InterPro" id="IPR000683">
    <property type="entry name" value="Gfo/Idh/MocA-like_OxRdtase_N"/>
</dbReference>
<dbReference type="Gene3D" id="3.30.360.10">
    <property type="entry name" value="Dihydrodipicolinate Reductase, domain 2"/>
    <property type="match status" value="1"/>
</dbReference>
<accession>A0ABR3VSY0</accession>
<feature type="domain" description="GFO/IDH/MocA-like oxidoreductase" evidence="3">
    <location>
        <begin position="137"/>
        <end position="268"/>
    </location>
</feature>
<dbReference type="Pfam" id="PF01408">
    <property type="entry name" value="GFO_IDH_MocA"/>
    <property type="match status" value="1"/>
</dbReference>
<evidence type="ECO:0000313" key="5">
    <source>
        <dbReference type="Proteomes" id="UP001586593"/>
    </source>
</evidence>
<protein>
    <recommendedName>
        <fullName evidence="6">NAD binding Rossmann fold oxidoreductase</fullName>
    </recommendedName>
</protein>
<comment type="caution">
    <text evidence="4">The sequence shown here is derived from an EMBL/GenBank/DDBJ whole genome shotgun (WGS) entry which is preliminary data.</text>
</comment>
<organism evidence="4 5">
    <name type="scientific">Phialemonium thermophilum</name>
    <dbReference type="NCBI Taxonomy" id="223376"/>
    <lineage>
        <taxon>Eukaryota</taxon>
        <taxon>Fungi</taxon>
        <taxon>Dikarya</taxon>
        <taxon>Ascomycota</taxon>
        <taxon>Pezizomycotina</taxon>
        <taxon>Sordariomycetes</taxon>
        <taxon>Sordariomycetidae</taxon>
        <taxon>Cephalothecales</taxon>
        <taxon>Cephalothecaceae</taxon>
        <taxon>Phialemonium</taxon>
    </lineage>
</organism>
<dbReference type="SUPFAM" id="SSF51735">
    <property type="entry name" value="NAD(P)-binding Rossmann-fold domains"/>
    <property type="match status" value="1"/>
</dbReference>